<dbReference type="GO" id="GO:0003676">
    <property type="term" value="F:nucleic acid binding"/>
    <property type="evidence" value="ECO:0007669"/>
    <property type="project" value="InterPro"/>
</dbReference>
<dbReference type="InterPro" id="IPR002156">
    <property type="entry name" value="RNaseH_domain"/>
</dbReference>
<dbReference type="InterPro" id="IPR044730">
    <property type="entry name" value="RNase_H-like_dom_plant"/>
</dbReference>
<dbReference type="Gene3D" id="3.30.420.10">
    <property type="entry name" value="Ribonuclease H-like superfamily/Ribonuclease H"/>
    <property type="match status" value="1"/>
</dbReference>
<dbReference type="PANTHER" id="PTHR34146">
    <property type="entry name" value="POLYNUCLEOTIDYL TRANSFERASE, RIBONUCLEASE H-LIKE SUPERFAMILY PROTEIN-RELATED"/>
    <property type="match status" value="1"/>
</dbReference>
<name>M8BQF1_AEGTA</name>
<accession>M8BQF1</accession>
<dbReference type="EnsemblPlants" id="EMT24194">
    <property type="protein sequence ID" value="EMT24194"/>
    <property type="gene ID" value="F775_00456"/>
</dbReference>
<sequence>MWCLWKVRNEKLFQRKEGSPVQVSFAAQAITNSFKLETGHTNLCKNKIPMQDKGEELRQGNTIDASKLSTQNTFFTDAAWNLQESQNGNEGAQAGIGVYIQLKQGYLNLQASISATGMIAISAVQTEAQGLKLAANLLESLHIQEAAVLTDNLTVAKAAAARSPRKEPGNWQIRSYIADFCAMTEFKNIQVYHVNRDQNSIAHEAARDLYFYV</sequence>
<dbReference type="AlphaFoldDB" id="M8BQF1"/>
<organism evidence="1">
    <name type="scientific">Aegilops tauschii</name>
    <name type="common">Tausch's goatgrass</name>
    <name type="synonym">Aegilops squarrosa</name>
    <dbReference type="NCBI Taxonomy" id="37682"/>
    <lineage>
        <taxon>Eukaryota</taxon>
        <taxon>Viridiplantae</taxon>
        <taxon>Streptophyta</taxon>
        <taxon>Embryophyta</taxon>
        <taxon>Tracheophyta</taxon>
        <taxon>Spermatophyta</taxon>
        <taxon>Magnoliopsida</taxon>
        <taxon>Liliopsida</taxon>
        <taxon>Poales</taxon>
        <taxon>Poaceae</taxon>
        <taxon>BOP clade</taxon>
        <taxon>Pooideae</taxon>
        <taxon>Triticodae</taxon>
        <taxon>Triticeae</taxon>
        <taxon>Triticinae</taxon>
        <taxon>Aegilops</taxon>
    </lineage>
</organism>
<dbReference type="CDD" id="cd06222">
    <property type="entry name" value="RNase_H_like"/>
    <property type="match status" value="1"/>
</dbReference>
<proteinExistence type="predicted"/>
<dbReference type="PANTHER" id="PTHR34146:SF3">
    <property type="entry name" value="POLYNUCLEOTIDYL TRANSFERASE, RIBONUCLEASE H-LIKE SUPERFAMILY PROTEIN"/>
    <property type="match status" value="1"/>
</dbReference>
<dbReference type="SUPFAM" id="SSF53098">
    <property type="entry name" value="Ribonuclease H-like"/>
    <property type="match status" value="1"/>
</dbReference>
<protein>
    <submittedName>
        <fullName evidence="1">Uncharacterized protein</fullName>
    </submittedName>
</protein>
<dbReference type="Pfam" id="PF13456">
    <property type="entry name" value="RVT_3"/>
    <property type="match status" value="1"/>
</dbReference>
<reference evidence="1" key="1">
    <citation type="submission" date="2015-06" db="UniProtKB">
        <authorList>
            <consortium name="EnsemblPlants"/>
        </authorList>
    </citation>
    <scope>IDENTIFICATION</scope>
</reference>
<dbReference type="GO" id="GO:0004523">
    <property type="term" value="F:RNA-DNA hybrid ribonuclease activity"/>
    <property type="evidence" value="ECO:0007669"/>
    <property type="project" value="InterPro"/>
</dbReference>
<evidence type="ECO:0000313" key="1">
    <source>
        <dbReference type="EnsemblPlants" id="EMT24194"/>
    </source>
</evidence>
<dbReference type="InterPro" id="IPR012337">
    <property type="entry name" value="RNaseH-like_sf"/>
</dbReference>
<dbReference type="InterPro" id="IPR036397">
    <property type="entry name" value="RNaseH_sf"/>
</dbReference>